<dbReference type="Proteomes" id="UP001310022">
    <property type="component" value="Unassembled WGS sequence"/>
</dbReference>
<proteinExistence type="predicted"/>
<comment type="caution">
    <text evidence="1">The sequence shown here is derived from an EMBL/GenBank/DDBJ whole genome shotgun (WGS) entry which is preliminary data.</text>
</comment>
<dbReference type="AlphaFoldDB" id="A0AAN4VYN8"/>
<evidence type="ECO:0000313" key="1">
    <source>
        <dbReference type="EMBL" id="GJM61882.1"/>
    </source>
</evidence>
<gene>
    <name evidence="1" type="ORF">PEDI_24340</name>
</gene>
<evidence type="ECO:0000313" key="2">
    <source>
        <dbReference type="Proteomes" id="UP001310022"/>
    </source>
</evidence>
<keyword evidence="2" id="KW-1185">Reference proteome</keyword>
<organism evidence="1 2">
    <name type="scientific">Persicobacter diffluens</name>
    <dbReference type="NCBI Taxonomy" id="981"/>
    <lineage>
        <taxon>Bacteria</taxon>
        <taxon>Pseudomonadati</taxon>
        <taxon>Bacteroidota</taxon>
        <taxon>Cytophagia</taxon>
        <taxon>Cytophagales</taxon>
        <taxon>Persicobacteraceae</taxon>
        <taxon>Persicobacter</taxon>
    </lineage>
</organism>
<accession>A0AAN4VYN8</accession>
<protein>
    <submittedName>
        <fullName evidence="1">Uncharacterized protein</fullName>
    </submittedName>
</protein>
<sequence length="171" mass="19292">MMAAAPPRRKRTSRRGSKGSNVFVGVQYTTDQKFGAQVYLPLRVGRYGRNQNFGMGLNGRMSQMTKDAETVIKADLLVNFGYKVSRGVHILLSPGMQTLANYEKGSMEHPDYPEIEVPYTDFKSEYTYALEAGILFELNDWNKNPRSSVPFYLYTGYHLTNGFTFGAGLTF</sequence>
<name>A0AAN4VYN8_9BACT</name>
<reference evidence="1 2" key="1">
    <citation type="submission" date="2021-12" db="EMBL/GenBank/DDBJ databases">
        <title>Genome sequencing of bacteria with rrn-lacking chromosome and rrn-plasmid.</title>
        <authorList>
            <person name="Anda M."/>
            <person name="Iwasaki W."/>
        </authorList>
    </citation>
    <scope>NUCLEOTIDE SEQUENCE [LARGE SCALE GENOMIC DNA]</scope>
    <source>
        <strain evidence="1 2">NBRC 15940</strain>
    </source>
</reference>
<dbReference type="EMBL" id="BQKE01000001">
    <property type="protein sequence ID" value="GJM61882.1"/>
    <property type="molecule type" value="Genomic_DNA"/>
</dbReference>